<comment type="similarity">
    <text evidence="1">Belongs to the CoA-transferase III family.</text>
</comment>
<feature type="compositionally biased region" description="Low complexity" evidence="3">
    <location>
        <begin position="340"/>
        <end position="349"/>
    </location>
</feature>
<accession>A0A6L7GW51</accession>
<dbReference type="InterPro" id="IPR023606">
    <property type="entry name" value="CoA-Trfase_III_dom_1_sf"/>
</dbReference>
<keyword evidence="5" id="KW-1185">Reference proteome</keyword>
<dbReference type="PANTHER" id="PTHR48228">
    <property type="entry name" value="SUCCINYL-COA--D-CITRAMALATE COA-TRANSFERASE"/>
    <property type="match status" value="1"/>
</dbReference>
<evidence type="ECO:0000313" key="4">
    <source>
        <dbReference type="EMBL" id="MXP24186.1"/>
    </source>
</evidence>
<dbReference type="RefSeq" id="WP_160904379.1">
    <property type="nucleotide sequence ID" value="NZ_CP102850.1"/>
</dbReference>
<evidence type="ECO:0000313" key="5">
    <source>
        <dbReference type="Proteomes" id="UP000475545"/>
    </source>
</evidence>
<proteinExistence type="inferred from homology"/>
<evidence type="ECO:0000256" key="3">
    <source>
        <dbReference type="SAM" id="MobiDB-lite"/>
    </source>
</evidence>
<gene>
    <name evidence="4" type="ORF">GIY30_22905</name>
</gene>
<dbReference type="FunFam" id="3.30.1540.10:FF:000004">
    <property type="entry name" value="Probable alpha-methylacyl-CoA racemase mcr"/>
    <property type="match status" value="1"/>
</dbReference>
<dbReference type="Proteomes" id="UP000475545">
    <property type="component" value="Unassembled WGS sequence"/>
</dbReference>
<dbReference type="Pfam" id="PF02515">
    <property type="entry name" value="CoA_transf_3"/>
    <property type="match status" value="1"/>
</dbReference>
<dbReference type="Gene3D" id="3.30.1540.10">
    <property type="entry name" value="formyl-coa transferase, domain 3"/>
    <property type="match status" value="1"/>
</dbReference>
<organism evidence="4 5">
    <name type="scientific">Gordonia mangrovi</name>
    <dbReference type="NCBI Taxonomy" id="2665643"/>
    <lineage>
        <taxon>Bacteria</taxon>
        <taxon>Bacillati</taxon>
        <taxon>Actinomycetota</taxon>
        <taxon>Actinomycetes</taxon>
        <taxon>Mycobacteriales</taxon>
        <taxon>Gordoniaceae</taxon>
        <taxon>Gordonia</taxon>
    </lineage>
</organism>
<dbReference type="EMBL" id="WMBR01000009">
    <property type="protein sequence ID" value="MXP24186.1"/>
    <property type="molecule type" value="Genomic_DNA"/>
</dbReference>
<sequence>MGPLSGLRVLEIASAAPAPFACMMLADMGADVLRVDRPNKKVSVEGYPDPALDPLGRGRQSIAVDLKSPEGRDLVLSLCDPADVVVEGFRPGVMERLGLDPEMLIGRNPRLIVGRMTGWGQAGPLAERAGHDINYVAVAGALHSTGRTDSPPTPALNLVGDFGGGGMLLTVGILSALVERSLSGHGQIVDAAMIDGASLLMASVRGMRDAGSWNDERSSNLLDGGAPFYDTYKTADGKYMSVGALEPQFYKLLLEGLRIEASEFPRRMDPKSWPQQRARFATEFAKRSREEWTRIFEGSDACVFPVLEMHEVPHYQQVTARAGFVDVAGQSQPAPAPRFSRTPSGISGPSPRPGTHDPDALGEWGLDQKKLQDLAKSGVIWRPDHVSSGDMKLPSEPIHERPSDQGQSRPKVGQKA</sequence>
<keyword evidence="4" id="KW-0808">Transferase</keyword>
<dbReference type="InterPro" id="IPR044855">
    <property type="entry name" value="CoA-Trfase_III_dom3_sf"/>
</dbReference>
<dbReference type="GO" id="GO:0016853">
    <property type="term" value="F:isomerase activity"/>
    <property type="evidence" value="ECO:0007669"/>
    <property type="project" value="UniProtKB-KW"/>
</dbReference>
<keyword evidence="2" id="KW-0413">Isomerase</keyword>
<evidence type="ECO:0000256" key="1">
    <source>
        <dbReference type="ARBA" id="ARBA00008383"/>
    </source>
</evidence>
<dbReference type="GO" id="GO:0016740">
    <property type="term" value="F:transferase activity"/>
    <property type="evidence" value="ECO:0007669"/>
    <property type="project" value="UniProtKB-KW"/>
</dbReference>
<comment type="caution">
    <text evidence="4">The sequence shown here is derived from an EMBL/GenBank/DDBJ whole genome shotgun (WGS) entry which is preliminary data.</text>
</comment>
<reference evidence="4 5" key="1">
    <citation type="submission" date="2019-11" db="EMBL/GenBank/DDBJ databases">
        <title>Gordonia sp. nov., a novel actinobacterium isolated from mangrove soil in Hainan.</title>
        <authorList>
            <person name="Huang X."/>
            <person name="Xie Y."/>
            <person name="Chu X."/>
            <person name="Xiao K."/>
        </authorList>
    </citation>
    <scope>NUCLEOTIDE SEQUENCE [LARGE SCALE GENOMIC DNA]</scope>
    <source>
        <strain evidence="4 5">HNM0687</strain>
    </source>
</reference>
<dbReference type="Gene3D" id="3.40.50.10540">
    <property type="entry name" value="Crotonobetainyl-coa:carnitine coa-transferase, domain 1"/>
    <property type="match status" value="1"/>
</dbReference>
<dbReference type="InterPro" id="IPR003673">
    <property type="entry name" value="CoA-Trfase_fam_III"/>
</dbReference>
<protein>
    <submittedName>
        <fullName evidence="4">CoA transferase</fullName>
    </submittedName>
</protein>
<dbReference type="SUPFAM" id="SSF89796">
    <property type="entry name" value="CoA-transferase family III (CaiB/BaiF)"/>
    <property type="match status" value="1"/>
</dbReference>
<name>A0A6L7GW51_9ACTN</name>
<dbReference type="AlphaFoldDB" id="A0A6L7GW51"/>
<evidence type="ECO:0000256" key="2">
    <source>
        <dbReference type="ARBA" id="ARBA00023235"/>
    </source>
</evidence>
<dbReference type="InterPro" id="IPR050509">
    <property type="entry name" value="CoA-transferase_III"/>
</dbReference>
<feature type="region of interest" description="Disordered" evidence="3">
    <location>
        <begin position="329"/>
        <end position="416"/>
    </location>
</feature>
<dbReference type="PANTHER" id="PTHR48228:SF5">
    <property type="entry name" value="ALPHA-METHYLACYL-COA RACEMASE"/>
    <property type="match status" value="1"/>
</dbReference>